<name>A0ACC0W054_9STRA</name>
<evidence type="ECO:0000313" key="1">
    <source>
        <dbReference type="EMBL" id="KAI9912114.1"/>
    </source>
</evidence>
<dbReference type="EMBL" id="CM047584">
    <property type="protein sequence ID" value="KAI9912114.1"/>
    <property type="molecule type" value="Genomic_DNA"/>
</dbReference>
<evidence type="ECO:0000313" key="2">
    <source>
        <dbReference type="Proteomes" id="UP001163321"/>
    </source>
</evidence>
<reference evidence="1 2" key="1">
    <citation type="journal article" date="2022" name="bioRxiv">
        <title>The genome of the oomycete Peronosclerospora sorghi, a cosmopolitan pathogen of maize and sorghum, is inflated with dispersed pseudogenes.</title>
        <authorList>
            <person name="Fletcher K."/>
            <person name="Martin F."/>
            <person name="Isakeit T."/>
            <person name="Cavanaugh K."/>
            <person name="Magill C."/>
            <person name="Michelmore R."/>
        </authorList>
    </citation>
    <scope>NUCLEOTIDE SEQUENCE [LARGE SCALE GENOMIC DNA]</scope>
    <source>
        <strain evidence="1">P6</strain>
    </source>
</reference>
<keyword evidence="2" id="KW-1185">Reference proteome</keyword>
<organism evidence="1 2">
    <name type="scientific">Peronosclerospora sorghi</name>
    <dbReference type="NCBI Taxonomy" id="230839"/>
    <lineage>
        <taxon>Eukaryota</taxon>
        <taxon>Sar</taxon>
        <taxon>Stramenopiles</taxon>
        <taxon>Oomycota</taxon>
        <taxon>Peronosporomycetes</taxon>
        <taxon>Peronosporales</taxon>
        <taxon>Peronosporaceae</taxon>
        <taxon>Peronosclerospora</taxon>
    </lineage>
</organism>
<gene>
    <name evidence="1" type="ORF">PsorP6_008980</name>
</gene>
<comment type="caution">
    <text evidence="1">The sequence shown here is derived from an EMBL/GenBank/DDBJ whole genome shotgun (WGS) entry which is preliminary data.</text>
</comment>
<accession>A0ACC0W054</accession>
<dbReference type="Proteomes" id="UP001163321">
    <property type="component" value="Chromosome 5"/>
</dbReference>
<proteinExistence type="predicted"/>
<protein>
    <submittedName>
        <fullName evidence="1">Uncharacterized protein</fullName>
    </submittedName>
</protein>
<sequence length="437" mass="49637">MNVWLNFTSLCDKVATWKDETLLDDITVEGQLMHLRRISRKCSFFDLASLAMGPDGQRERLEVVLKIIDDELSLEEVDGLRRRIKPGDIVQIRGFVERLKGGMSILLHARDINVIQAWKDKHPGVTFLPLPTVVIDNDNKCRSVAEGLTDKTFDLVLHQNGSEQTATGAKGQRIHCKFWINSKTCQQGNNCDFFHVSDVERKTEYVKWLNERLLLKRVRAHIEEDPLDPHGKVGKQQRAQVFVEWLVQTFGSELLAAGKGVVDVAGGRGSVAFELWNKRKLPCTLIEPRPIKLSKLQHKHMKKLQQANEQSDEGYPTESLVPQVMALFNTDTFLEKTEHVQLVEQASLIIGMHPDEATEAILDAAIKFSKPFAVVPCCVFGQKFPHRRLADGSKVLSYKNLIEYLIAKHPNIEKAFLPFDGKNLVLFRRPESCNKQD</sequence>